<dbReference type="VEuPathDB" id="FungiDB:SCHCODRAFT_02484961"/>
<organism evidence="2">
    <name type="scientific">Schizophyllum commune (strain H4-8 / FGSC 9210)</name>
    <name type="common">Split gill fungus</name>
    <dbReference type="NCBI Taxonomy" id="578458"/>
    <lineage>
        <taxon>Eukaryota</taxon>
        <taxon>Fungi</taxon>
        <taxon>Dikarya</taxon>
        <taxon>Basidiomycota</taxon>
        <taxon>Agaricomycotina</taxon>
        <taxon>Agaricomycetes</taxon>
        <taxon>Agaricomycetidae</taxon>
        <taxon>Agaricales</taxon>
        <taxon>Schizophyllaceae</taxon>
        <taxon>Schizophyllum</taxon>
    </lineage>
</organism>
<gene>
    <name evidence="1" type="ORF">SCHCODRAFT_81398</name>
</gene>
<dbReference type="InParanoid" id="D8PX34"/>
<dbReference type="HOGENOM" id="CLU_1971780_0_0_1"/>
<evidence type="ECO:0000313" key="2">
    <source>
        <dbReference type="Proteomes" id="UP000007431"/>
    </source>
</evidence>
<dbReference type="KEGG" id="scm:SCHCO_02484961"/>
<evidence type="ECO:0000313" key="1">
    <source>
        <dbReference type="EMBL" id="EFJ01136.1"/>
    </source>
</evidence>
<dbReference type="EMBL" id="GL377303">
    <property type="protein sequence ID" value="EFJ01136.1"/>
    <property type="molecule type" value="Genomic_DNA"/>
</dbReference>
<dbReference type="GeneID" id="9595905"/>
<proteinExistence type="predicted"/>
<reference evidence="1 2" key="1">
    <citation type="journal article" date="2010" name="Nat. Biotechnol.">
        <title>Genome sequence of the model mushroom Schizophyllum commune.</title>
        <authorList>
            <person name="Ohm R.A."/>
            <person name="de Jong J.F."/>
            <person name="Lugones L.G."/>
            <person name="Aerts A."/>
            <person name="Kothe E."/>
            <person name="Stajich J.E."/>
            <person name="de Vries R.P."/>
            <person name="Record E."/>
            <person name="Levasseur A."/>
            <person name="Baker S.E."/>
            <person name="Bartholomew K.A."/>
            <person name="Coutinho P.M."/>
            <person name="Erdmann S."/>
            <person name="Fowler T.J."/>
            <person name="Gathman A.C."/>
            <person name="Lombard V."/>
            <person name="Henrissat B."/>
            <person name="Knabe N."/>
            <person name="Kuees U."/>
            <person name="Lilly W.W."/>
            <person name="Lindquist E."/>
            <person name="Lucas S."/>
            <person name="Magnuson J.K."/>
            <person name="Piumi F."/>
            <person name="Raudaskoski M."/>
            <person name="Salamov A."/>
            <person name="Schmutz J."/>
            <person name="Schwarze F.W.M.R."/>
            <person name="vanKuyk P.A."/>
            <person name="Horton J.S."/>
            <person name="Grigoriev I.V."/>
            <person name="Woesten H.A.B."/>
        </authorList>
    </citation>
    <scope>NUCLEOTIDE SEQUENCE [LARGE SCALE GENOMIC DNA]</scope>
    <source>
        <strain evidence="2">H4-8 / FGSC 9210</strain>
    </source>
</reference>
<dbReference type="RefSeq" id="XP_003036038.1">
    <property type="nucleotide sequence ID" value="XM_003035992.1"/>
</dbReference>
<sequence length="127" mass="14104">MCKALRSRIACAVGVAEDLNDAYKNLDGVIGRASYQHSIEDIRQHVLAIFGPLITVALDFLSPFISQDAQPAELHYPREHLRQILRIRANGITYDSGLTQFEALLSTDNKLAASLLNRDLLMALEVI</sequence>
<dbReference type="Proteomes" id="UP000007431">
    <property type="component" value="Unassembled WGS sequence"/>
</dbReference>
<dbReference type="AlphaFoldDB" id="D8PX34"/>
<protein>
    <submittedName>
        <fullName evidence="1">Expressed protein</fullName>
    </submittedName>
</protein>
<name>D8PX34_SCHCM</name>
<keyword evidence="2" id="KW-1185">Reference proteome</keyword>
<accession>D8PX34</accession>